<evidence type="ECO:0000256" key="6">
    <source>
        <dbReference type="SAM" id="Phobius"/>
    </source>
</evidence>
<dbReference type="Pfam" id="PF03788">
    <property type="entry name" value="LrgA"/>
    <property type="match status" value="1"/>
</dbReference>
<dbReference type="PANTHER" id="PTHR33931:SF2">
    <property type="entry name" value="HOLIN-LIKE PROTEIN CIDA"/>
    <property type="match status" value="1"/>
</dbReference>
<dbReference type="EMBL" id="JANFXK010000006">
    <property type="protein sequence ID" value="MCQ4636524.1"/>
    <property type="molecule type" value="Genomic_DNA"/>
</dbReference>
<dbReference type="InterPro" id="IPR005538">
    <property type="entry name" value="LrgA/CidA"/>
</dbReference>
<gene>
    <name evidence="7" type="ORF">NE619_07265</name>
</gene>
<proteinExistence type="predicted"/>
<feature type="transmembrane region" description="Helical" evidence="6">
    <location>
        <begin position="26"/>
        <end position="46"/>
    </location>
</feature>
<dbReference type="PANTHER" id="PTHR33931">
    <property type="entry name" value="HOLIN-LIKE PROTEIN CIDA-RELATED"/>
    <property type="match status" value="1"/>
</dbReference>
<comment type="caution">
    <text evidence="7">The sequence shown here is derived from an EMBL/GenBank/DDBJ whole genome shotgun (WGS) entry which is preliminary data.</text>
</comment>
<comment type="subcellular location">
    <subcellularLocation>
        <location evidence="1">Cell membrane</location>
        <topology evidence="1">Multi-pass membrane protein</topology>
    </subcellularLocation>
</comment>
<protein>
    <submittedName>
        <fullName evidence="7">CidA/LrgA family protein</fullName>
    </submittedName>
</protein>
<name>A0ABT1RMX4_9FIRM</name>
<evidence type="ECO:0000256" key="1">
    <source>
        <dbReference type="ARBA" id="ARBA00004651"/>
    </source>
</evidence>
<keyword evidence="2" id="KW-1003">Cell membrane</keyword>
<keyword evidence="3 6" id="KW-0812">Transmembrane</keyword>
<dbReference type="RefSeq" id="WP_256131719.1">
    <property type="nucleotide sequence ID" value="NZ_JANFXK010000006.1"/>
</dbReference>
<keyword evidence="4 6" id="KW-1133">Transmembrane helix</keyword>
<evidence type="ECO:0000256" key="5">
    <source>
        <dbReference type="ARBA" id="ARBA00023136"/>
    </source>
</evidence>
<feature type="transmembrane region" description="Helical" evidence="6">
    <location>
        <begin position="86"/>
        <end position="111"/>
    </location>
</feature>
<reference evidence="7 8" key="1">
    <citation type="submission" date="2022-06" db="EMBL/GenBank/DDBJ databases">
        <title>Isolation of gut microbiota from human fecal samples.</title>
        <authorList>
            <person name="Pamer E.G."/>
            <person name="Barat B."/>
            <person name="Waligurski E."/>
            <person name="Medina S."/>
            <person name="Paddock L."/>
            <person name="Mostad J."/>
        </authorList>
    </citation>
    <scope>NUCLEOTIDE SEQUENCE [LARGE SCALE GENOMIC DNA]</scope>
    <source>
        <strain evidence="7 8">SL.3.17</strain>
    </source>
</reference>
<evidence type="ECO:0000256" key="3">
    <source>
        <dbReference type="ARBA" id="ARBA00022692"/>
    </source>
</evidence>
<evidence type="ECO:0000313" key="7">
    <source>
        <dbReference type="EMBL" id="MCQ4636524.1"/>
    </source>
</evidence>
<evidence type="ECO:0000256" key="2">
    <source>
        <dbReference type="ARBA" id="ARBA00022475"/>
    </source>
</evidence>
<accession>A0ABT1RMX4</accession>
<organism evidence="7 8">
    <name type="scientific">Anaerovorax odorimutans</name>
    <dbReference type="NCBI Taxonomy" id="109327"/>
    <lineage>
        <taxon>Bacteria</taxon>
        <taxon>Bacillati</taxon>
        <taxon>Bacillota</taxon>
        <taxon>Clostridia</taxon>
        <taxon>Peptostreptococcales</taxon>
        <taxon>Anaerovoracaceae</taxon>
        <taxon>Anaerovorax</taxon>
    </lineage>
</organism>
<evidence type="ECO:0000256" key="4">
    <source>
        <dbReference type="ARBA" id="ARBA00022989"/>
    </source>
</evidence>
<evidence type="ECO:0000313" key="8">
    <source>
        <dbReference type="Proteomes" id="UP001524502"/>
    </source>
</evidence>
<keyword evidence="8" id="KW-1185">Reference proteome</keyword>
<sequence length="119" mass="12561">MKYLAQFGIIIAITFAGELLNRLIPAPVPASIYGLVILLILLLSGLLKVSQVKETSDFLIAVMPIMFVPPAVGLMESWGILSGNLIAILVILVVSTILVMAVTGMVIQALAKKSGGESK</sequence>
<dbReference type="Proteomes" id="UP001524502">
    <property type="component" value="Unassembled WGS sequence"/>
</dbReference>
<keyword evidence="5 6" id="KW-0472">Membrane</keyword>
<feature type="transmembrane region" description="Helical" evidence="6">
    <location>
        <begin position="58"/>
        <end position="80"/>
    </location>
</feature>